<dbReference type="Proteomes" id="UP000025947">
    <property type="component" value="Unassembled WGS sequence"/>
</dbReference>
<dbReference type="InterPro" id="IPR001424">
    <property type="entry name" value="SOD_Cu_Zn_dom"/>
</dbReference>
<protein>
    <recommendedName>
        <fullName evidence="4">Superoxide dismutase copper/zinc binding domain-containing protein</fullName>
    </recommendedName>
</protein>
<name>A0A051UHQ5_9MYCO</name>
<dbReference type="AlphaFoldDB" id="A0A051UHQ5"/>
<evidence type="ECO:0000256" key="1">
    <source>
        <dbReference type="ARBA" id="ARBA00010457"/>
    </source>
</evidence>
<feature type="compositionally biased region" description="Low complexity" evidence="2">
    <location>
        <begin position="200"/>
        <end position="246"/>
    </location>
</feature>
<dbReference type="Gene3D" id="2.60.40.200">
    <property type="entry name" value="Superoxide dismutase, copper/zinc binding domain"/>
    <property type="match status" value="1"/>
</dbReference>
<dbReference type="SUPFAM" id="SSF49329">
    <property type="entry name" value="Cu,Zn superoxide dismutase-like"/>
    <property type="match status" value="1"/>
</dbReference>
<feature type="region of interest" description="Disordered" evidence="2">
    <location>
        <begin position="200"/>
        <end position="253"/>
    </location>
</feature>
<dbReference type="RefSeq" id="WP_007773427.1">
    <property type="nucleotide sequence ID" value="NZ_KK328284.1"/>
</dbReference>
<proteinExistence type="inferred from homology"/>
<accession>A0A051UHQ5</accession>
<feature type="chain" id="PRO_5039009771" description="Superoxide dismutase copper/zinc binding domain-containing protein" evidence="3">
    <location>
        <begin position="21"/>
        <end position="253"/>
    </location>
</feature>
<dbReference type="PANTHER" id="PTHR10003">
    <property type="entry name" value="SUPEROXIDE DISMUTASE CU-ZN -RELATED"/>
    <property type="match status" value="1"/>
</dbReference>
<dbReference type="GO" id="GO:0005507">
    <property type="term" value="F:copper ion binding"/>
    <property type="evidence" value="ECO:0007669"/>
    <property type="project" value="InterPro"/>
</dbReference>
<dbReference type="GO" id="GO:0006801">
    <property type="term" value="P:superoxide metabolic process"/>
    <property type="evidence" value="ECO:0007669"/>
    <property type="project" value="InterPro"/>
</dbReference>
<evidence type="ECO:0000256" key="3">
    <source>
        <dbReference type="SAM" id="SignalP"/>
    </source>
</evidence>
<reference evidence="5 6" key="1">
    <citation type="submission" date="2014-04" db="EMBL/GenBank/DDBJ databases">
        <title>The Genome Sequence of Mycobacterium tuberculosis TKK-01-0051.</title>
        <authorList>
            <consortium name="The Broad Institute Genomics Platform"/>
            <consortium name="The Broad Institute Genome Sequencing Center for Infectious Disease"/>
            <person name="Earl A.M."/>
            <person name="Cohen K."/>
            <person name="Pym A."/>
            <person name="Bishai W."/>
            <person name="Maharaj K."/>
            <person name="Desjardins C."/>
            <person name="Abeel T."/>
            <person name="Young S."/>
            <person name="Zeng Q."/>
            <person name="Gargeya S."/>
            <person name="Abouelleil A."/>
            <person name="Alvarado L."/>
            <person name="Chapman S.B."/>
            <person name="Gainer-Dewar J."/>
            <person name="Goldberg J."/>
            <person name="Griggs A."/>
            <person name="Gujja S."/>
            <person name="Hansen M."/>
            <person name="Howarth C."/>
            <person name="Imamovic A."/>
            <person name="Larimer J."/>
            <person name="Murphy C."/>
            <person name="Naylor J."/>
            <person name="Pearson M."/>
            <person name="Poon T.W."/>
            <person name="Priest M."/>
            <person name="Roberts A."/>
            <person name="Saif S."/>
            <person name="Shea T."/>
            <person name="Sykes S."/>
            <person name="Wortman J."/>
            <person name="Nusbaum C."/>
            <person name="Birren B."/>
        </authorList>
    </citation>
    <scope>NUCLEOTIDE SEQUENCE [LARGE SCALE GENOMIC DNA]</scope>
    <source>
        <strain evidence="5 6">TKK-01-0051</strain>
    </source>
</reference>
<evidence type="ECO:0000313" key="6">
    <source>
        <dbReference type="Proteomes" id="UP000025947"/>
    </source>
</evidence>
<dbReference type="Pfam" id="PF00080">
    <property type="entry name" value="Sod_Cu"/>
    <property type="match status" value="1"/>
</dbReference>
<dbReference type="InterPro" id="IPR036423">
    <property type="entry name" value="SOD-like_Cu/Zn_dom_sf"/>
</dbReference>
<comment type="caution">
    <text evidence="5">The sequence shown here is derived from an EMBL/GenBank/DDBJ whole genome shotgun (WGS) entry which is preliminary data.</text>
</comment>
<gene>
    <name evidence="5" type="ORF">K875_01274</name>
</gene>
<organism evidence="5 6">
    <name type="scientific">Mycobacterium [tuberculosis] TKK-01-0051</name>
    <dbReference type="NCBI Taxonomy" id="1324261"/>
    <lineage>
        <taxon>Bacteria</taxon>
        <taxon>Bacillati</taxon>
        <taxon>Actinomycetota</taxon>
        <taxon>Actinomycetes</taxon>
        <taxon>Mycobacteriales</taxon>
        <taxon>Mycobacteriaceae</taxon>
        <taxon>Mycobacterium</taxon>
        <taxon>Mycobacterium avium complex (MAC)</taxon>
    </lineage>
</organism>
<feature type="domain" description="Superoxide dismutase copper/zinc binding" evidence="4">
    <location>
        <begin position="61"/>
        <end position="192"/>
    </location>
</feature>
<dbReference type="PATRIC" id="fig|1324261.3.peg.1287"/>
<evidence type="ECO:0000256" key="2">
    <source>
        <dbReference type="SAM" id="MobiDB-lite"/>
    </source>
</evidence>
<evidence type="ECO:0000313" key="5">
    <source>
        <dbReference type="EMBL" id="KBZ68717.1"/>
    </source>
</evidence>
<feature type="signal peptide" evidence="3">
    <location>
        <begin position="1"/>
        <end position="20"/>
    </location>
</feature>
<comment type="similarity">
    <text evidence="1">Belongs to the Cu-Zn superoxide dismutase family.</text>
</comment>
<dbReference type="InterPro" id="IPR024134">
    <property type="entry name" value="SOD_Cu/Zn_/chaperone"/>
</dbReference>
<sequence length="253" mass="25126">MNKAACFAVAALTATVAPLAACSNQQGSQPNTSPLTSSTPGAERLTTQLKTADGSPVANATFEFANGYATVTVEAGPNQVLSPGFHGLQIHAVGKCEPNSSAPNGGSTGDFDSAGSVYQAADHTSYPASGDLTALQVRSDGSAKLVTTSNAFTSADLRNSSGTALIIHQTADNLGTTAPTGESGKRLACGVIAASSATTTSSTTSVTTSTTTTVVPPASTSTSTSTVTVTSTPTVTSAPTTTVTTPPYYPPGR</sequence>
<dbReference type="HOGENOM" id="CLU_056632_8_0_11"/>
<dbReference type="EMBL" id="JLXW01000002">
    <property type="protein sequence ID" value="KBZ68717.1"/>
    <property type="molecule type" value="Genomic_DNA"/>
</dbReference>
<evidence type="ECO:0000259" key="4">
    <source>
        <dbReference type="Pfam" id="PF00080"/>
    </source>
</evidence>
<keyword evidence="3" id="KW-0732">Signal</keyword>
<dbReference type="GeneID" id="31528607"/>
<keyword evidence="6" id="KW-1185">Reference proteome</keyword>